<evidence type="ECO:0000313" key="1">
    <source>
        <dbReference type="EMBL" id="TMJ10409.1"/>
    </source>
</evidence>
<dbReference type="PANTHER" id="PTHR43857">
    <property type="entry name" value="BLR7761 PROTEIN"/>
    <property type="match status" value="1"/>
</dbReference>
<evidence type="ECO:0000313" key="3">
    <source>
        <dbReference type="Proteomes" id="UP000315217"/>
    </source>
</evidence>
<dbReference type="InterPro" id="IPR006175">
    <property type="entry name" value="YjgF/YER057c/UK114"/>
</dbReference>
<sequence>MTRRQTVTSGTPWEPIVGYARAVRLGNAVYVSGTTATDDRGAVVGRGDPYAQTRQALRNIERALTAAGATMADVVRTRIFAVNIDQWQEIGRAHGEVFATIRPATTMVEVRRLIDPEMLVEIEAEAVIGA</sequence>
<dbReference type="AlphaFoldDB" id="A0A537LZ90"/>
<comment type="caution">
    <text evidence="2">The sequence shown here is derived from an EMBL/GenBank/DDBJ whole genome shotgun (WGS) entry which is preliminary data.</text>
</comment>
<gene>
    <name evidence="2" type="ORF">E6G98_00650</name>
    <name evidence="1" type="ORF">E6G99_00585</name>
</gene>
<dbReference type="Proteomes" id="UP000315217">
    <property type="component" value="Unassembled WGS sequence"/>
</dbReference>
<dbReference type="SUPFAM" id="SSF55298">
    <property type="entry name" value="YjgF-like"/>
    <property type="match status" value="1"/>
</dbReference>
<proteinExistence type="predicted"/>
<dbReference type="Proteomes" id="UP000318661">
    <property type="component" value="Unassembled WGS sequence"/>
</dbReference>
<evidence type="ECO:0000313" key="4">
    <source>
        <dbReference type="Proteomes" id="UP000318661"/>
    </source>
</evidence>
<organism evidence="2 3">
    <name type="scientific">Candidatus Segetimicrobium genomatis</name>
    <dbReference type="NCBI Taxonomy" id="2569760"/>
    <lineage>
        <taxon>Bacteria</taxon>
        <taxon>Bacillati</taxon>
        <taxon>Candidatus Sysuimicrobiota</taxon>
        <taxon>Candidatus Sysuimicrobiia</taxon>
        <taxon>Candidatus Sysuimicrobiales</taxon>
        <taxon>Candidatus Segetimicrobiaceae</taxon>
        <taxon>Candidatus Segetimicrobium</taxon>
    </lineage>
</organism>
<accession>A0A537LZ90</accession>
<dbReference type="Gene3D" id="3.30.1330.40">
    <property type="entry name" value="RutC-like"/>
    <property type="match status" value="1"/>
</dbReference>
<reference evidence="3 4" key="1">
    <citation type="journal article" date="2019" name="Nat. Microbiol.">
        <title>Mediterranean grassland soil C-N compound turnover is dependent on rainfall and depth, and is mediated by genomically divergent microorganisms.</title>
        <authorList>
            <person name="Diamond S."/>
            <person name="Andeer P.F."/>
            <person name="Li Z."/>
            <person name="Crits-Christoph A."/>
            <person name="Burstein D."/>
            <person name="Anantharaman K."/>
            <person name="Lane K.R."/>
            <person name="Thomas B.C."/>
            <person name="Pan C."/>
            <person name="Northen T.R."/>
            <person name="Banfield J.F."/>
        </authorList>
    </citation>
    <scope>NUCLEOTIDE SEQUENCE [LARGE SCALE GENOMIC DNA]</scope>
    <source>
        <strain evidence="2">NP_1</strain>
        <strain evidence="1">NP_2</strain>
    </source>
</reference>
<dbReference type="EMBL" id="VBAJ01000012">
    <property type="protein sequence ID" value="TMJ10409.1"/>
    <property type="molecule type" value="Genomic_DNA"/>
</dbReference>
<evidence type="ECO:0000313" key="2">
    <source>
        <dbReference type="EMBL" id="TMJ13330.1"/>
    </source>
</evidence>
<dbReference type="Pfam" id="PF01042">
    <property type="entry name" value="Ribonuc_L-PSP"/>
    <property type="match status" value="1"/>
</dbReference>
<dbReference type="InterPro" id="IPR035959">
    <property type="entry name" value="RutC-like_sf"/>
</dbReference>
<dbReference type="EMBL" id="VBAI01000008">
    <property type="protein sequence ID" value="TMJ13330.1"/>
    <property type="molecule type" value="Genomic_DNA"/>
</dbReference>
<dbReference type="PANTHER" id="PTHR43857:SF1">
    <property type="entry name" value="YJGH FAMILY PROTEIN"/>
    <property type="match status" value="1"/>
</dbReference>
<name>A0A537LZ90_9BACT</name>
<dbReference type="CDD" id="cd06154">
    <property type="entry name" value="YjgF_YER057c_UK114_like_6"/>
    <property type="match status" value="1"/>
</dbReference>
<protein>
    <submittedName>
        <fullName evidence="2">RidA family protein</fullName>
    </submittedName>
</protein>